<evidence type="ECO:0000256" key="10">
    <source>
        <dbReference type="HAMAP-Rule" id="MF_00575"/>
    </source>
</evidence>
<evidence type="ECO:0000256" key="6">
    <source>
        <dbReference type="ARBA" id="ARBA00022801"/>
    </source>
</evidence>
<dbReference type="KEGG" id="boz:DBV39_07685"/>
<keyword evidence="9 10" id="KW-0464">Manganese</keyword>
<feature type="binding site" evidence="10">
    <location>
        <position position="184"/>
    </location>
    <ligand>
        <name>substrate</name>
    </ligand>
</feature>
<keyword evidence="7 10" id="KW-0443">Lipid metabolism</keyword>
<dbReference type="EMBL" id="CP028901">
    <property type="protein sequence ID" value="AWB33609.1"/>
    <property type="molecule type" value="Genomic_DNA"/>
</dbReference>
<keyword evidence="6 10" id="KW-0378">Hydrolase</keyword>
<dbReference type="AlphaFoldDB" id="A0A2R4XIR3"/>
<keyword evidence="8 10" id="KW-0472">Membrane</keyword>
<dbReference type="UniPathway" id="UPA00359">
    <property type="reaction ID" value="UER00480"/>
</dbReference>
<keyword evidence="4 10" id="KW-0441">Lipid A biosynthesis</keyword>
<comment type="caution">
    <text evidence="10">Lacks conserved residue(s) required for the propagation of feature annotation.</text>
</comment>
<comment type="catalytic activity">
    <reaction evidence="10">
        <text>UDP-2-N,3-O-bis[(3R)-3-hydroxytetradecanoyl]-alpha-D-glucosamine + H2O = 2-N,3-O-bis[(3R)-3-hydroxytetradecanoyl]-alpha-D-glucosaminyl 1-phosphate + UMP + 2 H(+)</text>
        <dbReference type="Rhea" id="RHEA:25213"/>
        <dbReference type="ChEBI" id="CHEBI:15377"/>
        <dbReference type="ChEBI" id="CHEBI:15378"/>
        <dbReference type="ChEBI" id="CHEBI:57865"/>
        <dbReference type="ChEBI" id="CHEBI:57957"/>
        <dbReference type="ChEBI" id="CHEBI:78847"/>
        <dbReference type="EC" id="3.6.1.54"/>
    </reaction>
</comment>
<organism evidence="12 13">
    <name type="scientific">Orrella marina</name>
    <dbReference type="NCBI Taxonomy" id="2163011"/>
    <lineage>
        <taxon>Bacteria</taxon>
        <taxon>Pseudomonadati</taxon>
        <taxon>Pseudomonadota</taxon>
        <taxon>Betaproteobacteria</taxon>
        <taxon>Burkholderiales</taxon>
        <taxon>Alcaligenaceae</taxon>
        <taxon>Orrella</taxon>
    </lineage>
</organism>
<feature type="binding site" evidence="10">
    <location>
        <position position="88"/>
    </location>
    <ligand>
        <name>Mn(2+)</name>
        <dbReference type="ChEBI" id="CHEBI:29035"/>
        <label>2</label>
    </ligand>
</feature>
<evidence type="ECO:0000256" key="2">
    <source>
        <dbReference type="ARBA" id="ARBA00022516"/>
    </source>
</evidence>
<evidence type="ECO:0000256" key="3">
    <source>
        <dbReference type="ARBA" id="ARBA00022519"/>
    </source>
</evidence>
<dbReference type="GO" id="GO:0009245">
    <property type="term" value="P:lipid A biosynthetic process"/>
    <property type="evidence" value="ECO:0007669"/>
    <property type="project" value="UniProtKB-UniRule"/>
</dbReference>
<comment type="function">
    <text evidence="10">Hydrolyzes the pyrophosphate bond of UDP-2,3-diacylglucosamine to yield 2,3-diacylglucosamine 1-phosphate (lipid X) and UMP by catalyzing the attack of water at the alpha-P atom. Involved in the biosynthesis of lipid A, a phosphorylated glycolipid that anchors the lipopolysaccharide to the outer membrane of the cell.</text>
</comment>
<comment type="subcellular location">
    <subcellularLocation>
        <location evidence="10">Cell inner membrane</location>
        <topology evidence="10">Peripheral membrane protein</topology>
        <orientation evidence="10">Cytoplasmic side</orientation>
    </subcellularLocation>
</comment>
<feature type="binding site" evidence="10">
    <location>
        <position position="146"/>
    </location>
    <ligand>
        <name>substrate</name>
    </ligand>
</feature>
<dbReference type="Gene3D" id="3.60.21.10">
    <property type="match status" value="1"/>
</dbReference>
<name>A0A2R4XIR3_9BURK</name>
<dbReference type="InterPro" id="IPR010138">
    <property type="entry name" value="UDP-diacylglucosamine_Hdrlase"/>
</dbReference>
<protein>
    <recommendedName>
        <fullName evidence="10">UDP-2,3-diacylglucosamine hydrolase</fullName>
        <ecNumber evidence="10">3.6.1.54</ecNumber>
    </recommendedName>
    <alternativeName>
        <fullName evidence="10">UDP-2,3-diacylglucosamine diphosphatase</fullName>
    </alternativeName>
</protein>
<evidence type="ECO:0000256" key="8">
    <source>
        <dbReference type="ARBA" id="ARBA00023136"/>
    </source>
</evidence>
<gene>
    <name evidence="10" type="primary">lpxH</name>
    <name evidence="12" type="ORF">DBV39_07685</name>
</gene>
<dbReference type="PANTHER" id="PTHR34990">
    <property type="entry name" value="UDP-2,3-DIACYLGLUCOSAMINE HYDROLASE-RELATED"/>
    <property type="match status" value="1"/>
</dbReference>
<dbReference type="GO" id="GO:0005737">
    <property type="term" value="C:cytoplasm"/>
    <property type="evidence" value="ECO:0007669"/>
    <property type="project" value="InterPro"/>
</dbReference>
<evidence type="ECO:0000256" key="5">
    <source>
        <dbReference type="ARBA" id="ARBA00022723"/>
    </source>
</evidence>
<reference evidence="12 13" key="1">
    <citation type="submission" date="2018-04" db="EMBL/GenBank/DDBJ databases">
        <title>Bordetella sp. HZ20 isolated from seawater.</title>
        <authorList>
            <person name="Sun C."/>
        </authorList>
    </citation>
    <scope>NUCLEOTIDE SEQUENCE [LARGE SCALE GENOMIC DNA]</scope>
    <source>
        <strain evidence="12 13">HZ20</strain>
    </source>
</reference>
<dbReference type="Pfam" id="PF00149">
    <property type="entry name" value="Metallophos"/>
    <property type="match status" value="1"/>
</dbReference>
<dbReference type="GO" id="GO:0019897">
    <property type="term" value="C:extrinsic component of plasma membrane"/>
    <property type="evidence" value="ECO:0007669"/>
    <property type="project" value="UniProtKB-UniRule"/>
</dbReference>
<keyword evidence="2 10" id="KW-0444">Lipid biosynthesis</keyword>
<evidence type="ECO:0000313" key="13">
    <source>
        <dbReference type="Proteomes" id="UP000244571"/>
    </source>
</evidence>
<dbReference type="PANTHER" id="PTHR34990:SF1">
    <property type="entry name" value="UDP-2,3-DIACYLGLUCOSAMINE HYDROLASE"/>
    <property type="match status" value="1"/>
</dbReference>
<feature type="binding site" evidence="10">
    <location>
        <position position="221"/>
    </location>
    <ligand>
        <name>Mn(2+)</name>
        <dbReference type="ChEBI" id="CHEBI:29035"/>
        <label>1</label>
    </ligand>
</feature>
<dbReference type="InterPro" id="IPR004843">
    <property type="entry name" value="Calcineurin-like_PHP"/>
</dbReference>
<dbReference type="InterPro" id="IPR029052">
    <property type="entry name" value="Metallo-depent_PP-like"/>
</dbReference>
<dbReference type="InterPro" id="IPR043461">
    <property type="entry name" value="LpxH-like"/>
</dbReference>
<keyword evidence="13" id="KW-1185">Reference proteome</keyword>
<feature type="binding site" evidence="10">
    <location>
        <position position="219"/>
    </location>
    <ligand>
        <name>Mn(2+)</name>
        <dbReference type="ChEBI" id="CHEBI:29035"/>
        <label>2</label>
    </ligand>
</feature>
<sequence>MNNLSFCEPVWLASDIHLGPDNPRTSETFYRFLAHARNRAGALILLGDIFDVWIGDDWIRHPPPWLELALHHLRETGQTLPMWILGGNRDFLIGDKLAHHLDARLIRDQCLLRITSHGKDKPSKHTVTQPDKKFLLAHGDEFCTEDLKYQRFRRIVRNPALQSCFMLLPLSLRTQIARRARQTSQQTDRSPHEASYDVQDTALAMALQNSGAHCCIHGHTHRPGHFPVHTAQSGDLSRWVLPDWECDHHCGREPERGGWMEIDQSGLVLRGLIDLPARI</sequence>
<dbReference type="HAMAP" id="MF_00575">
    <property type="entry name" value="LpxH"/>
    <property type="match status" value="1"/>
</dbReference>
<keyword evidence="1 10" id="KW-1003">Cell membrane</keyword>
<dbReference type="CDD" id="cd07398">
    <property type="entry name" value="MPP_YbbF-LpxH"/>
    <property type="match status" value="1"/>
</dbReference>
<feature type="binding site" evidence="10">
    <location>
        <position position="48"/>
    </location>
    <ligand>
        <name>Mn(2+)</name>
        <dbReference type="ChEBI" id="CHEBI:29035"/>
        <label>2</label>
    </ligand>
</feature>
<evidence type="ECO:0000256" key="1">
    <source>
        <dbReference type="ARBA" id="ARBA00022475"/>
    </source>
</evidence>
<dbReference type="EC" id="3.6.1.54" evidence="10"/>
<feature type="binding site" evidence="10">
    <location>
        <position position="138"/>
    </location>
    <ligand>
        <name>Mn(2+)</name>
        <dbReference type="ChEBI" id="CHEBI:29035"/>
        <label>2</label>
    </ligand>
</feature>
<keyword evidence="3 10" id="KW-0997">Cell inner membrane</keyword>
<evidence type="ECO:0000259" key="11">
    <source>
        <dbReference type="Pfam" id="PF00149"/>
    </source>
</evidence>
<feature type="binding site" evidence="10">
    <location>
        <position position="48"/>
    </location>
    <ligand>
        <name>Mn(2+)</name>
        <dbReference type="ChEBI" id="CHEBI:29035"/>
        <label>1</label>
    </ligand>
</feature>
<dbReference type="GO" id="GO:0030145">
    <property type="term" value="F:manganese ion binding"/>
    <property type="evidence" value="ECO:0007669"/>
    <property type="project" value="UniProtKB-UniRule"/>
</dbReference>
<dbReference type="SUPFAM" id="SSF56300">
    <property type="entry name" value="Metallo-dependent phosphatases"/>
    <property type="match status" value="1"/>
</dbReference>
<comment type="pathway">
    <text evidence="10">Glycolipid biosynthesis; lipid IV(A) biosynthesis; lipid IV(A) from (3R)-3-hydroxytetradecanoyl-[acyl-carrier-protein] and UDP-N-acetyl-alpha-D-glucosamine: step 4/6.</text>
</comment>
<accession>A0A2R4XIR3</accession>
<dbReference type="RefSeq" id="WP_108621038.1">
    <property type="nucleotide sequence ID" value="NZ_CP028901.1"/>
</dbReference>
<dbReference type="GO" id="GO:0008758">
    <property type="term" value="F:UDP-2,3-diacylglucosamine hydrolase activity"/>
    <property type="evidence" value="ECO:0007669"/>
    <property type="project" value="UniProtKB-UniRule"/>
</dbReference>
<dbReference type="OrthoDB" id="9783283at2"/>
<evidence type="ECO:0000256" key="7">
    <source>
        <dbReference type="ARBA" id="ARBA00023098"/>
    </source>
</evidence>
<keyword evidence="5 10" id="KW-0479">Metal-binding</keyword>
<proteinExistence type="inferred from homology"/>
<evidence type="ECO:0000313" key="12">
    <source>
        <dbReference type="EMBL" id="AWB33609.1"/>
    </source>
</evidence>
<feature type="domain" description="Calcineurin-like phosphoesterase" evidence="11">
    <location>
        <begin position="9"/>
        <end position="223"/>
    </location>
</feature>
<evidence type="ECO:0000256" key="4">
    <source>
        <dbReference type="ARBA" id="ARBA00022556"/>
    </source>
</evidence>
<feature type="binding site" evidence="10">
    <location>
        <position position="15"/>
    </location>
    <ligand>
        <name>Mn(2+)</name>
        <dbReference type="ChEBI" id="CHEBI:29035"/>
        <label>1</label>
    </ligand>
</feature>
<feature type="binding site" evidence="10">
    <location>
        <position position="219"/>
    </location>
    <ligand>
        <name>substrate</name>
    </ligand>
</feature>
<feature type="binding site" evidence="10">
    <location>
        <begin position="88"/>
        <end position="89"/>
    </location>
    <ligand>
        <name>substrate</name>
    </ligand>
</feature>
<evidence type="ECO:0000256" key="9">
    <source>
        <dbReference type="ARBA" id="ARBA00023211"/>
    </source>
</evidence>
<feature type="binding site" evidence="10">
    <location>
        <position position="188"/>
    </location>
    <ligand>
        <name>substrate</name>
    </ligand>
</feature>
<comment type="cofactor">
    <cofactor evidence="10">
        <name>Mn(2+)</name>
        <dbReference type="ChEBI" id="CHEBI:29035"/>
    </cofactor>
    <text evidence="10">Binds 2 Mn(2+) ions per subunit in a binuclear metal center.</text>
</comment>
<feature type="binding site" evidence="10">
    <location>
        <position position="17"/>
    </location>
    <ligand>
        <name>Mn(2+)</name>
        <dbReference type="ChEBI" id="CHEBI:29035"/>
        <label>1</label>
    </ligand>
</feature>
<dbReference type="NCBIfam" id="NF003743">
    <property type="entry name" value="PRK05340.1"/>
    <property type="match status" value="1"/>
</dbReference>
<comment type="similarity">
    <text evidence="10">Belongs to the LpxH family.</text>
</comment>
<dbReference type="Proteomes" id="UP000244571">
    <property type="component" value="Chromosome"/>
</dbReference>